<dbReference type="OrthoDB" id="5863171at2759"/>
<proteinExistence type="inferred from homology"/>
<dbReference type="InterPro" id="IPR003673">
    <property type="entry name" value="CoA-Trfase_fam_III"/>
</dbReference>
<dbReference type="Gene3D" id="3.40.50.10540">
    <property type="entry name" value="Crotonobetainyl-coa:carnitine coa-transferase, domain 1"/>
    <property type="match status" value="1"/>
</dbReference>
<dbReference type="Proteomes" id="UP000027920">
    <property type="component" value="Unassembled WGS sequence"/>
</dbReference>
<dbReference type="PANTHER" id="PTHR48229">
    <property type="entry name" value="CAIB/BAIF FAMILY ENZYME (AFU_ORTHOLOGUE AFUA_1G05360)-RELATED"/>
    <property type="match status" value="1"/>
</dbReference>
<dbReference type="EMBL" id="AMGV01000003">
    <property type="protein sequence ID" value="KEF59145.1"/>
    <property type="molecule type" value="Genomic_DNA"/>
</dbReference>
<dbReference type="HOGENOM" id="CLU_725686_0_0_1"/>
<name>A0A072PUD5_9EURO</name>
<dbReference type="VEuPathDB" id="FungiDB:A1O9_03989"/>
<keyword evidence="3" id="KW-1185">Reference proteome</keyword>
<evidence type="ECO:0000256" key="1">
    <source>
        <dbReference type="ARBA" id="ARBA00008383"/>
    </source>
</evidence>
<sequence length="381" mass="41248">MTPTLNGKEVTIDMLVGNPFMRNIFETKDGRYAVLSAVYVDLVYKWTSFLGCSVAESDVRQKVKQLGSSCHRGWPANGPLPNGSIMGAHPQGSHLVKFPRVPVERHASSLSGAPPSPSPYLPANPTRPLSGLRVQCVTHAIAGPSMGRTLAEHGASVLQIMFTHGFEHTFVYTCANLGTASSRLNLHKEADRERLSTLVKDAHAWVDSYRDGAISKFGFSDDDSRSLNQSIILCRVRLYENTGPWKSKSGFDMQGSASSGLMSLMSQDEGDGRPQWPPGIVINDYTTGYSAALAIQSIILKRAKGEVDVGDGWLVSPSLRWLRYEVKVKDGASLTNIAQLQLLKPEGCAGAALVDRLLYSAFGLVSALDSISASPLQRVSI</sequence>
<gene>
    <name evidence="2" type="ORF">A1O9_03989</name>
</gene>
<dbReference type="SUPFAM" id="SSF89796">
    <property type="entry name" value="CoA-transferase family III (CaiB/BaiF)"/>
    <property type="match status" value="1"/>
</dbReference>
<evidence type="ECO:0000313" key="3">
    <source>
        <dbReference type="Proteomes" id="UP000027920"/>
    </source>
</evidence>
<comment type="caution">
    <text evidence="2">The sequence shown here is derived from an EMBL/GenBank/DDBJ whole genome shotgun (WGS) entry which is preliminary data.</text>
</comment>
<dbReference type="Pfam" id="PF02515">
    <property type="entry name" value="CoA_transf_3"/>
    <property type="match status" value="1"/>
</dbReference>
<dbReference type="RefSeq" id="XP_013261735.1">
    <property type="nucleotide sequence ID" value="XM_013406281.1"/>
</dbReference>
<dbReference type="GeneID" id="25278922"/>
<dbReference type="InterPro" id="IPR023606">
    <property type="entry name" value="CoA-Trfase_III_dom_1_sf"/>
</dbReference>
<dbReference type="GO" id="GO:0003824">
    <property type="term" value="F:catalytic activity"/>
    <property type="evidence" value="ECO:0007669"/>
    <property type="project" value="InterPro"/>
</dbReference>
<organism evidence="2 3">
    <name type="scientific">Exophiala aquamarina CBS 119918</name>
    <dbReference type="NCBI Taxonomy" id="1182545"/>
    <lineage>
        <taxon>Eukaryota</taxon>
        <taxon>Fungi</taxon>
        <taxon>Dikarya</taxon>
        <taxon>Ascomycota</taxon>
        <taxon>Pezizomycotina</taxon>
        <taxon>Eurotiomycetes</taxon>
        <taxon>Chaetothyriomycetidae</taxon>
        <taxon>Chaetothyriales</taxon>
        <taxon>Herpotrichiellaceae</taxon>
        <taxon>Exophiala</taxon>
    </lineage>
</organism>
<dbReference type="InterPro" id="IPR052985">
    <property type="entry name" value="CoA-trans_III_biosynth/detox"/>
</dbReference>
<dbReference type="STRING" id="1182545.A0A072PUD5"/>
<dbReference type="PANTHER" id="PTHR48229:SF1">
    <property type="entry name" value="ALPHA METHYLACYL-COA RACEMASE-RELATED"/>
    <property type="match status" value="1"/>
</dbReference>
<reference evidence="2 3" key="1">
    <citation type="submission" date="2013-03" db="EMBL/GenBank/DDBJ databases">
        <title>The Genome Sequence of Exophiala aquamarina CBS 119918.</title>
        <authorList>
            <consortium name="The Broad Institute Genomics Platform"/>
            <person name="Cuomo C."/>
            <person name="de Hoog S."/>
            <person name="Gorbushina A."/>
            <person name="Walker B."/>
            <person name="Young S.K."/>
            <person name="Zeng Q."/>
            <person name="Gargeya S."/>
            <person name="Fitzgerald M."/>
            <person name="Haas B."/>
            <person name="Abouelleil A."/>
            <person name="Allen A.W."/>
            <person name="Alvarado L."/>
            <person name="Arachchi H.M."/>
            <person name="Berlin A.M."/>
            <person name="Chapman S.B."/>
            <person name="Gainer-Dewar J."/>
            <person name="Goldberg J."/>
            <person name="Griggs A."/>
            <person name="Gujja S."/>
            <person name="Hansen M."/>
            <person name="Howarth C."/>
            <person name="Imamovic A."/>
            <person name="Ireland A."/>
            <person name="Larimer J."/>
            <person name="McCowan C."/>
            <person name="Murphy C."/>
            <person name="Pearson M."/>
            <person name="Poon T.W."/>
            <person name="Priest M."/>
            <person name="Roberts A."/>
            <person name="Saif S."/>
            <person name="Shea T."/>
            <person name="Sisk P."/>
            <person name="Sykes S."/>
            <person name="Wortman J."/>
            <person name="Nusbaum C."/>
            <person name="Birren B."/>
        </authorList>
    </citation>
    <scope>NUCLEOTIDE SEQUENCE [LARGE SCALE GENOMIC DNA]</scope>
    <source>
        <strain evidence="2 3">CBS 119918</strain>
    </source>
</reference>
<evidence type="ECO:0000313" key="2">
    <source>
        <dbReference type="EMBL" id="KEF59145.1"/>
    </source>
</evidence>
<dbReference type="AlphaFoldDB" id="A0A072PUD5"/>
<comment type="similarity">
    <text evidence="1">Belongs to the CoA-transferase III family.</text>
</comment>
<accession>A0A072PUD5</accession>
<protein>
    <submittedName>
        <fullName evidence="2">Uncharacterized protein</fullName>
    </submittedName>
</protein>